<dbReference type="PANTHER" id="PTHR33558:SF1">
    <property type="entry name" value="GLUTAREDOXIN-LIKE PROTEIN C5ORF63 HOMOLOG"/>
    <property type="match status" value="1"/>
</dbReference>
<dbReference type="InterPro" id="IPR036249">
    <property type="entry name" value="Thioredoxin-like_sf"/>
</dbReference>
<dbReference type="InterPro" id="IPR052565">
    <property type="entry name" value="Glutaredoxin-like_YDR286C"/>
</dbReference>
<dbReference type="PANTHER" id="PTHR33558">
    <property type="entry name" value="GLUTAREDOXIN-LIKE PROTEIN C5ORF63 HOMOLOG"/>
    <property type="match status" value="1"/>
</dbReference>
<comment type="caution">
    <text evidence="1">The sequence shown here is derived from an EMBL/GenBank/DDBJ whole genome shotgun (WGS) entry which is preliminary data.</text>
</comment>
<proteinExistence type="predicted"/>
<keyword evidence="2" id="KW-1185">Reference proteome</keyword>
<dbReference type="SUPFAM" id="SSF52833">
    <property type="entry name" value="Thioredoxin-like"/>
    <property type="match status" value="1"/>
</dbReference>
<gene>
    <name evidence="1" type="ORF">GCM10022244_53470</name>
</gene>
<name>A0ABP7N6W2_9ACTN</name>
<dbReference type="EMBL" id="BAABAJ010000027">
    <property type="protein sequence ID" value="GAA3938411.1"/>
    <property type="molecule type" value="Genomic_DNA"/>
</dbReference>
<evidence type="ECO:0000313" key="1">
    <source>
        <dbReference type="EMBL" id="GAA3938411.1"/>
    </source>
</evidence>
<dbReference type="Proteomes" id="UP001501000">
    <property type="component" value="Unassembled WGS sequence"/>
</dbReference>
<organism evidence="1 2">
    <name type="scientific">Streptomyces gulbargensis</name>
    <dbReference type="NCBI Taxonomy" id="364901"/>
    <lineage>
        <taxon>Bacteria</taxon>
        <taxon>Bacillati</taxon>
        <taxon>Actinomycetota</taxon>
        <taxon>Actinomycetes</taxon>
        <taxon>Kitasatosporales</taxon>
        <taxon>Streptomycetaceae</taxon>
        <taxon>Streptomyces</taxon>
    </lineage>
</organism>
<sequence length="90" mass="10217">MFGRTKKKDPASPRTVTLIGKPGCHLCDDARAVIEAVCAETGAVWEEKDITRDEALHRAYWEQIPVVLIDGEQHTFWRVDAERLRRELGG</sequence>
<dbReference type="Gene3D" id="3.40.30.10">
    <property type="entry name" value="Glutaredoxin"/>
    <property type="match status" value="1"/>
</dbReference>
<dbReference type="Pfam" id="PF05768">
    <property type="entry name" value="Glrx-like"/>
    <property type="match status" value="1"/>
</dbReference>
<evidence type="ECO:0000313" key="2">
    <source>
        <dbReference type="Proteomes" id="UP001501000"/>
    </source>
</evidence>
<protein>
    <submittedName>
        <fullName evidence="1">Glutaredoxin family protein</fullName>
    </submittedName>
</protein>
<reference evidence="2" key="1">
    <citation type="journal article" date="2019" name="Int. J. Syst. Evol. Microbiol.">
        <title>The Global Catalogue of Microorganisms (GCM) 10K type strain sequencing project: providing services to taxonomists for standard genome sequencing and annotation.</title>
        <authorList>
            <consortium name="The Broad Institute Genomics Platform"/>
            <consortium name="The Broad Institute Genome Sequencing Center for Infectious Disease"/>
            <person name="Wu L."/>
            <person name="Ma J."/>
        </authorList>
    </citation>
    <scope>NUCLEOTIDE SEQUENCE [LARGE SCALE GENOMIC DNA]</scope>
    <source>
        <strain evidence="2">JCM 16956</strain>
    </source>
</reference>
<accession>A0ABP7N6W2</accession>
<dbReference type="InterPro" id="IPR008554">
    <property type="entry name" value="Glutaredoxin-like"/>
</dbReference>